<dbReference type="PROSITE" id="PS51257">
    <property type="entry name" value="PROKAR_LIPOPROTEIN"/>
    <property type="match status" value="1"/>
</dbReference>
<protein>
    <submittedName>
        <fullName evidence="1">Uncharacterized protein</fullName>
    </submittedName>
</protein>
<reference evidence="1 2" key="1">
    <citation type="submission" date="2016-11" db="EMBL/GenBank/DDBJ databases">
        <title>Trade-off between light-utilization and light-protection in marine flavobacteria.</title>
        <authorList>
            <person name="Kumagai Y."/>
        </authorList>
    </citation>
    <scope>NUCLEOTIDE SEQUENCE [LARGE SCALE GENOMIC DNA]</scope>
    <source>
        <strain evidence="1 2">JCM 13191</strain>
    </source>
</reference>
<keyword evidence="2" id="KW-1185">Reference proteome</keyword>
<dbReference type="RefSeq" id="WP_085766145.1">
    <property type="nucleotide sequence ID" value="NZ_CP019344.1"/>
</dbReference>
<dbReference type="EMBL" id="CP019344">
    <property type="protein sequence ID" value="ARN77338.1"/>
    <property type="molecule type" value="Genomic_DNA"/>
</dbReference>
<evidence type="ECO:0000313" key="2">
    <source>
        <dbReference type="Proteomes" id="UP000193431"/>
    </source>
</evidence>
<dbReference type="Proteomes" id="UP000193431">
    <property type="component" value="Chromosome"/>
</dbReference>
<dbReference type="STRING" id="331648.BST97_04705"/>
<evidence type="ECO:0000313" key="1">
    <source>
        <dbReference type="EMBL" id="ARN77338.1"/>
    </source>
</evidence>
<gene>
    <name evidence="1" type="ORF">BST97_04705</name>
</gene>
<name>A0A1W6MIA0_9FLAO</name>
<dbReference type="AlphaFoldDB" id="A0A1W6MIA0"/>
<accession>A0A1W6MIA0</accession>
<proteinExistence type="predicted"/>
<organism evidence="1 2">
    <name type="scientific">Nonlabens spongiae</name>
    <dbReference type="NCBI Taxonomy" id="331648"/>
    <lineage>
        <taxon>Bacteria</taxon>
        <taxon>Pseudomonadati</taxon>
        <taxon>Bacteroidota</taxon>
        <taxon>Flavobacteriia</taxon>
        <taxon>Flavobacteriales</taxon>
        <taxon>Flavobacteriaceae</taxon>
        <taxon>Nonlabens</taxon>
    </lineage>
</organism>
<sequence length="143" mass="16505">MKNFRTSYFTALILLLFSSCERNGNTNDDSKYFFNDQSLVDYIEREINQVVSFDNLNFGYSIRGGRFTDKEGVTCTIENAEVIPATDSLYRIKADKIAKILREQTPVTEHYHGFDIIFTAQDSINPSTRIESILTFKYNSRSK</sequence>